<dbReference type="InterPro" id="IPR027266">
    <property type="entry name" value="TrmE/GcvT-like"/>
</dbReference>
<dbReference type="Proteomes" id="UP000239352">
    <property type="component" value="Unassembled WGS sequence"/>
</dbReference>
<keyword evidence="2" id="KW-1185">Reference proteome</keyword>
<reference evidence="1 2" key="1">
    <citation type="submission" date="2018-03" db="EMBL/GenBank/DDBJ databases">
        <title>Actinopolyspora mortivallis from Sahara, screening for active biomolecules.</title>
        <authorList>
            <person name="Selama O."/>
            <person name="Wellington E.M.H."/>
            <person name="Hacene H."/>
        </authorList>
    </citation>
    <scope>NUCLEOTIDE SEQUENCE [LARGE SCALE GENOMIC DNA]</scope>
    <source>
        <strain evidence="1 2">M5A</strain>
    </source>
</reference>
<proteinExistence type="predicted"/>
<dbReference type="AlphaFoldDB" id="A0A2T0GYY2"/>
<dbReference type="Pfam" id="PF04268">
    <property type="entry name" value="SoxG"/>
    <property type="match status" value="1"/>
</dbReference>
<dbReference type="Gene3D" id="3.30.1360.120">
    <property type="entry name" value="Probable tRNA modification gtpase trme, domain 1"/>
    <property type="match status" value="1"/>
</dbReference>
<accession>A0A2T0GYY2</accession>
<comment type="caution">
    <text evidence="1">The sequence shown here is derived from an EMBL/GenBank/DDBJ whole genome shotgun (WGS) entry which is preliminary data.</text>
</comment>
<sequence length="214" mass="23266">MTVLHRVESESGVAADTATVTAERHSPLEHRVAEFERSAVHGPRGVRLAEEPFLTQLDLRMPPSGTALRAVSEELGLPVPAANRVSGDERQGLLWLGPDEWLLVAEEGRARELLGVVRSAQQGEAGSAVDVSANRTTLRLSGPMAREVLEKVCSVDLHPRAFSTGHCAQTLLGRTIAVLWQVGREPEYRVLVRCSFANYLADLLLDAMAEFLPG</sequence>
<dbReference type="STRING" id="1050202.GCA_000384035_02019"/>
<name>A0A2T0GYY2_ACTMO</name>
<dbReference type="SUPFAM" id="SSF103025">
    <property type="entry name" value="Folate-binding domain"/>
    <property type="match status" value="1"/>
</dbReference>
<protein>
    <submittedName>
        <fullName evidence="1">Sarcosine oxidase subunit gamma</fullName>
    </submittedName>
</protein>
<evidence type="ECO:0000313" key="2">
    <source>
        <dbReference type="Proteomes" id="UP000239352"/>
    </source>
</evidence>
<evidence type="ECO:0000313" key="1">
    <source>
        <dbReference type="EMBL" id="PRW64300.1"/>
    </source>
</evidence>
<dbReference type="EMBL" id="PVSR01000004">
    <property type="protein sequence ID" value="PRW64300.1"/>
    <property type="molecule type" value="Genomic_DNA"/>
</dbReference>
<dbReference type="Gene3D" id="3.30.70.1520">
    <property type="entry name" value="Heterotetrameric sarcosine oxidase"/>
    <property type="match status" value="1"/>
</dbReference>
<dbReference type="InParanoid" id="A0A2T0GYY2"/>
<organism evidence="1 2">
    <name type="scientific">Actinopolyspora mortivallis</name>
    <dbReference type="NCBI Taxonomy" id="33906"/>
    <lineage>
        <taxon>Bacteria</taxon>
        <taxon>Bacillati</taxon>
        <taxon>Actinomycetota</taxon>
        <taxon>Actinomycetes</taxon>
        <taxon>Actinopolysporales</taxon>
        <taxon>Actinopolysporaceae</taxon>
        <taxon>Actinopolyspora</taxon>
    </lineage>
</organism>
<dbReference type="InterPro" id="IPR007375">
    <property type="entry name" value="SoxG"/>
</dbReference>
<gene>
    <name evidence="1" type="ORF">CEP50_05000</name>
</gene>
<dbReference type="RefSeq" id="WP_106112752.1">
    <property type="nucleotide sequence ID" value="NZ_PVSR01000004.1"/>
</dbReference>